<comment type="caution">
    <text evidence="1">The sequence shown here is derived from an EMBL/GenBank/DDBJ whole genome shotgun (WGS) entry which is preliminary data.</text>
</comment>
<evidence type="ECO:0000313" key="1">
    <source>
        <dbReference type="EMBL" id="KAI2393490.1"/>
    </source>
</evidence>
<reference evidence="1" key="1">
    <citation type="journal article" date="2022" name="bioRxiv">
        <title>Population genetic analysis of Ophidiomyces ophidiicola, the causative agent of snake fungal disease, indicates recent introductions to the USA.</title>
        <authorList>
            <person name="Ladner J.T."/>
            <person name="Palmer J.M."/>
            <person name="Ettinger C.L."/>
            <person name="Stajich J.E."/>
            <person name="Farrell T.M."/>
            <person name="Glorioso B.M."/>
            <person name="Lawson B."/>
            <person name="Price S.J."/>
            <person name="Stengle A.G."/>
            <person name="Grear D.A."/>
            <person name="Lorch J.M."/>
        </authorList>
    </citation>
    <scope>NUCLEOTIDE SEQUENCE</scope>
    <source>
        <strain evidence="1">NWHC 24266-5</strain>
    </source>
</reference>
<accession>A0ACB8V6X7</accession>
<sequence>MKATALILIFLHAIVALSQASFETSTESKLEKFTLAPGEVVNTLHPPEQPKNAARALNTEFEFDPSSVFPAITPPSDDNMTTNRTHARDLQKREGCPPERPWLCDGVSCFNKLWFTCCKTGVVCPDNTVCVTNRLNMVVCRRV</sequence>
<gene>
    <name evidence="1" type="ORF">LOY88_000090</name>
</gene>
<protein>
    <submittedName>
        <fullName evidence="1">Uncharacterized protein</fullName>
    </submittedName>
</protein>
<dbReference type="EMBL" id="JALBCA010000002">
    <property type="protein sequence ID" value="KAI2393490.1"/>
    <property type="molecule type" value="Genomic_DNA"/>
</dbReference>
<proteinExistence type="predicted"/>
<organism evidence="1">
    <name type="scientific">Ophidiomyces ophidiicola</name>
    <dbReference type="NCBI Taxonomy" id="1387563"/>
    <lineage>
        <taxon>Eukaryota</taxon>
        <taxon>Fungi</taxon>
        <taxon>Dikarya</taxon>
        <taxon>Ascomycota</taxon>
        <taxon>Pezizomycotina</taxon>
        <taxon>Eurotiomycetes</taxon>
        <taxon>Eurotiomycetidae</taxon>
        <taxon>Onygenales</taxon>
        <taxon>Onygenaceae</taxon>
        <taxon>Ophidiomyces</taxon>
    </lineage>
</organism>
<name>A0ACB8V6X7_9EURO</name>